<dbReference type="EMBL" id="PIPI01000001">
    <property type="protein sequence ID" value="RUO21821.1"/>
    <property type="molecule type" value="Genomic_DNA"/>
</dbReference>
<organism evidence="1 2">
    <name type="scientific">Aliidiomarina haloalkalitolerans</name>
    <dbReference type="NCBI Taxonomy" id="859059"/>
    <lineage>
        <taxon>Bacteria</taxon>
        <taxon>Pseudomonadati</taxon>
        <taxon>Pseudomonadota</taxon>
        <taxon>Gammaproteobacteria</taxon>
        <taxon>Alteromonadales</taxon>
        <taxon>Idiomarinaceae</taxon>
        <taxon>Aliidiomarina</taxon>
    </lineage>
</organism>
<evidence type="ECO:0000313" key="2">
    <source>
        <dbReference type="Proteomes" id="UP000288212"/>
    </source>
</evidence>
<gene>
    <name evidence="1" type="ORF">CWE06_02940</name>
</gene>
<accession>A0A432VYS6</accession>
<proteinExistence type="predicted"/>
<dbReference type="AlphaFoldDB" id="A0A432VYS6"/>
<dbReference type="OrthoDB" id="6401420at2"/>
<name>A0A432VYS6_9GAMM</name>
<evidence type="ECO:0000313" key="1">
    <source>
        <dbReference type="EMBL" id="RUO21821.1"/>
    </source>
</evidence>
<dbReference type="Proteomes" id="UP000288212">
    <property type="component" value="Unassembled WGS sequence"/>
</dbReference>
<dbReference type="RefSeq" id="WP_157981118.1">
    <property type="nucleotide sequence ID" value="NZ_PIPI01000001.1"/>
</dbReference>
<keyword evidence="2" id="KW-1185">Reference proteome</keyword>
<protein>
    <submittedName>
        <fullName evidence="1">Uncharacterized protein</fullName>
    </submittedName>
</protein>
<reference evidence="1 2" key="1">
    <citation type="journal article" date="2011" name="Front. Microbiol.">
        <title>Genomic signatures of strain selection and enhancement in Bacillus atrophaeus var. globigii, a historical biowarfare simulant.</title>
        <authorList>
            <person name="Gibbons H.S."/>
            <person name="Broomall S.M."/>
            <person name="McNew L.A."/>
            <person name="Daligault H."/>
            <person name="Chapman C."/>
            <person name="Bruce D."/>
            <person name="Karavis M."/>
            <person name="Krepps M."/>
            <person name="McGregor P.A."/>
            <person name="Hong C."/>
            <person name="Park K.H."/>
            <person name="Akmal A."/>
            <person name="Feldman A."/>
            <person name="Lin J.S."/>
            <person name="Chang W.E."/>
            <person name="Higgs B.W."/>
            <person name="Demirev P."/>
            <person name="Lindquist J."/>
            <person name="Liem A."/>
            <person name="Fochler E."/>
            <person name="Read T.D."/>
            <person name="Tapia R."/>
            <person name="Johnson S."/>
            <person name="Bishop-Lilly K.A."/>
            <person name="Detter C."/>
            <person name="Han C."/>
            <person name="Sozhamannan S."/>
            <person name="Rosenzweig C.N."/>
            <person name="Skowronski E.W."/>
        </authorList>
    </citation>
    <scope>NUCLEOTIDE SEQUENCE [LARGE SCALE GENOMIC DNA]</scope>
    <source>
        <strain evidence="1 2">AK5</strain>
    </source>
</reference>
<sequence length="77" mass="8230">MPQKLVMTLSPAATEKYLAIMSKQTEAEVNADCEPSGAIIQVTFDHIFSSADLVTGSGYIDLGNVDVDLVDCDFSSD</sequence>
<comment type="caution">
    <text evidence="1">The sequence shown here is derived from an EMBL/GenBank/DDBJ whole genome shotgun (WGS) entry which is preliminary data.</text>
</comment>